<dbReference type="SUPFAM" id="SSF52540">
    <property type="entry name" value="P-loop containing nucleoside triphosphate hydrolases"/>
    <property type="match status" value="1"/>
</dbReference>
<sequence>MSTRQKSFFDQDHKAKQFRGQWTRPRNAPPHQHSDRAVVTGPPIMPSTQTRTKLRAFQFDDTLPLDPDKENRRPVPDTKETPKTNKVVKDIENAFETPRLPQTKSFPPPSTPAARLPLADLVGNTDDTSRHAALSALSPEEQLYWRGSQPLNTPVARRGKKRAHSSSPAAPSQDEPRLSVRKAALTTPQADPATELWSRYTCNKGTPTVPKTKSVAFAHLINESSPHSAAAAGSVSGLRRWASCGVEFPASTSKRRKTHGVFQGDQPDDTEDVFAAAPSSDSVMQGQALSTNLASIVQRMKQSITNSQEQPPSSSSPLPDTGATPIAEPESPLKIHSPRDAAEPETFDIVQDENCAVEDEFVTEDQDLSERCSGSQSIQDQRNSCASSDDFGEVDFDMDMADAVNAGTLDTEISQTHPPIPAAPVPPLADSEDDFGLGDDDDVFAADLEQVASLFDNRSLESRAQLDPLPEFAPAVSAVPVIDLVNDDSDDFGDDIDADEFAAAEIAATQTPSTNTDTRAIQRYLIKQVIEGSYPVDRGLQRPEKILLVDDEKNGTLKTISLRQAWYDTPCTDRIKATSRANAPMLYGTLLHELFQEALKANQWDTEFLLSTIDRLLPSKFETILEINSTCEEVKEHMTSKLPEMQAWAQLFVRATPCADAVVQHRNGPQSIMSINKLLDVEEHVWSPMYGLKGNIDATVQVTMQDDQGERTLTVPFEVKTGKNSSNSAHSVQTALYNLLLSNRYDVDIAYGMLYYLETSVTIRIPAVRNEIIHMIIQRNELACYVRDRIDLPPMLNEDFKCGNCYAQESCFLYNKLIEEGDGERLNKKAKQKYDDLVRSLKPADRDFMKKWDMLLTKEETDMLKFRRELWTMLSTEREKLGRCFSNVVLEPGSGHEEKMGQKINRYSYTFVKQQPVPGFSFTESQLTVGEPVVVSDERGHFALANGYVTNVRKRRITVAVDRRLHNSRTTLPGFDLHNNQTFAGIMEVTKEGERAPAYELDDEPVLYRLDKDEFSNGMAAARNNLIQIMDDNVHKARDLRELIVDGRAPAFNAIPSTNGLPQSSQMAMNSDQKAAVAKVMSAKDYALVLGMPGTGKTTTIAHIIRTLVAKGKSVLLTSYTHTAVDNILLKIRDDKIGILRLGASAKIHPEVREFATLAAEPKDSVEELEQSWMDPPVVATTCLTINHPLFSRRVFDYCIVDEASQITLPVCLGPIRMSQKFILVGDHYQLPPLVQNKEAMEGGLDVSLFKLLCEAHPQAVVSLEHQYRMCAEVMLLSNTFIYSGRLKCGTSTVASRRLALPKPCGLYAQHRQVLASRSTATANCPGPETSSCWLSRSLSPDQPVVFINTDLISTSLEAQSGSRIINTLEARLITHLTVSLLSLGVPASEIGVIAFYRSQLALLRTNLSSAHTQTQSSELAAPFAAAAAAVELHTADKFQGRDKEVVLVSCVRSNEAGTVGDLLKDRRRVNVALTRARSKLVILGSEKTLSGNELLCDMVGLCREKGWVLDLQSDMVDSHVFDEGVSQTGRTLAKASPMRRQQASRSPSVSPSKRRKALGDITGSSQGNARSLKKRATGKRVPEKVYLAGKRGVLDGRPVLRNIYEEAL</sequence>
<dbReference type="EC" id="3.1.-.-" evidence="22"/>
<keyword evidence="10 22" id="KW-0227">DNA damage</keyword>
<keyword evidence="16 22" id="KW-0238">DNA-binding</keyword>
<keyword evidence="14 22" id="KW-0408">Iron</keyword>
<evidence type="ECO:0000256" key="15">
    <source>
        <dbReference type="ARBA" id="ARBA00023014"/>
    </source>
</evidence>
<dbReference type="Pfam" id="PF13087">
    <property type="entry name" value="AAA_12"/>
    <property type="match status" value="1"/>
</dbReference>
<evidence type="ECO:0000256" key="16">
    <source>
        <dbReference type="ARBA" id="ARBA00023125"/>
    </source>
</evidence>
<feature type="compositionally biased region" description="Basic and acidic residues" evidence="23">
    <location>
        <begin position="66"/>
        <end position="92"/>
    </location>
</feature>
<feature type="compositionally biased region" description="Pro residues" evidence="23">
    <location>
        <begin position="418"/>
        <end position="427"/>
    </location>
</feature>
<evidence type="ECO:0000256" key="4">
    <source>
        <dbReference type="ARBA" id="ARBA00022485"/>
    </source>
</evidence>
<dbReference type="PANTHER" id="PTHR10887:SF433">
    <property type="entry name" value="DNA REPLICATION ATP-DEPENDENT HELICASE_NUCLEASE DNA2"/>
    <property type="match status" value="1"/>
</dbReference>
<evidence type="ECO:0000256" key="11">
    <source>
        <dbReference type="ARBA" id="ARBA00022801"/>
    </source>
</evidence>
<evidence type="ECO:0000256" key="6">
    <source>
        <dbReference type="ARBA" id="ARBA00022722"/>
    </source>
</evidence>
<evidence type="ECO:0000259" key="24">
    <source>
        <dbReference type="Pfam" id="PF08696"/>
    </source>
</evidence>
<evidence type="ECO:0000256" key="12">
    <source>
        <dbReference type="ARBA" id="ARBA00022806"/>
    </source>
</evidence>
<dbReference type="CDD" id="cd22318">
    <property type="entry name" value="DNA2_N-like"/>
    <property type="match status" value="1"/>
</dbReference>
<dbReference type="EC" id="3.6.4.12" evidence="22"/>
<organism evidence="28 29">
    <name type="scientific">Nothophoma quercina</name>
    <dbReference type="NCBI Taxonomy" id="749835"/>
    <lineage>
        <taxon>Eukaryota</taxon>
        <taxon>Fungi</taxon>
        <taxon>Dikarya</taxon>
        <taxon>Ascomycota</taxon>
        <taxon>Pezizomycotina</taxon>
        <taxon>Dothideomycetes</taxon>
        <taxon>Pleosporomycetidae</taxon>
        <taxon>Pleosporales</taxon>
        <taxon>Pleosporineae</taxon>
        <taxon>Didymellaceae</taxon>
        <taxon>Nothophoma</taxon>
    </lineage>
</organism>
<dbReference type="InterPro" id="IPR047187">
    <property type="entry name" value="SF1_C_Upf1"/>
</dbReference>
<keyword evidence="17" id="KW-0496">Mitochondrion</keyword>
<feature type="domain" description="DNA replication factor Dna2 N-terminal" evidence="24">
    <location>
        <begin position="573"/>
        <end position="702"/>
    </location>
</feature>
<feature type="region of interest" description="Disordered" evidence="23">
    <location>
        <begin position="145"/>
        <end position="179"/>
    </location>
</feature>
<feature type="region of interest" description="Disordered" evidence="23">
    <location>
        <begin position="1"/>
        <end position="116"/>
    </location>
</feature>
<dbReference type="CDD" id="cd18041">
    <property type="entry name" value="DEXXQc_DNA2"/>
    <property type="match status" value="1"/>
</dbReference>
<evidence type="ECO:0000256" key="8">
    <source>
        <dbReference type="ARBA" id="ARBA00022741"/>
    </source>
</evidence>
<comment type="function">
    <text evidence="22">Key enzyme involved in DNA replication and DNA repair. Involved in Okazaki fragments processing by cleaving long flaps that escape FEN1: flaps that are longer than 27 nucleotides are coated by replication protein A complex (RPA), leading to recruit DNA2 which cleaves the flap until it is too short to bind RPA and becomes a substrate for FEN1. Also involved in 5'-end resection of DNA during double-strand break (DSB) repair by mediating the cleavage of 5'-ssDNA.</text>
</comment>
<evidence type="ECO:0000256" key="2">
    <source>
        <dbReference type="ARBA" id="ARBA00004173"/>
    </source>
</evidence>
<dbReference type="Pfam" id="PF08696">
    <property type="entry name" value="Dna2"/>
    <property type="match status" value="1"/>
</dbReference>
<dbReference type="GO" id="GO:0004519">
    <property type="term" value="F:endonuclease activity"/>
    <property type="evidence" value="ECO:0007669"/>
    <property type="project" value="UniProtKB-KW"/>
</dbReference>
<feature type="domain" description="DNA2/NAM7 helicase helicase" evidence="25">
    <location>
        <begin position="1177"/>
        <end position="1237"/>
    </location>
</feature>
<dbReference type="InterPro" id="IPR045055">
    <property type="entry name" value="DNA2/NAM7-like"/>
</dbReference>
<comment type="subcellular location">
    <subcellularLocation>
        <location evidence="2">Mitochondrion</location>
    </subcellularLocation>
    <subcellularLocation>
        <location evidence="22">Nucleus</location>
    </subcellularLocation>
    <subcellularLocation>
        <location evidence="22">Chromosome</location>
    </subcellularLocation>
</comment>
<feature type="domain" description="DNA2/NAM7 helicase helicase" evidence="25">
    <location>
        <begin position="1069"/>
        <end position="1156"/>
    </location>
</feature>
<keyword evidence="5 22" id="KW-0235">DNA replication</keyword>
<dbReference type="EMBL" id="JAKIXB020000040">
    <property type="protein sequence ID" value="KAL1593581.1"/>
    <property type="molecule type" value="Genomic_DNA"/>
</dbReference>
<dbReference type="Pfam" id="PF21123">
    <property type="entry name" value="Dna2_Rift"/>
    <property type="match status" value="1"/>
</dbReference>
<evidence type="ECO:0000259" key="26">
    <source>
        <dbReference type="Pfam" id="PF13087"/>
    </source>
</evidence>
<keyword evidence="6 22" id="KW-0540">Nuclease</keyword>
<keyword evidence="20 22" id="KW-0511">Multifunctional enzyme</keyword>
<accession>A0ABR3QN56</accession>
<protein>
    <recommendedName>
        <fullName evidence="22">DNA replication ATP-dependent helicase/nuclease</fullName>
        <ecNumber evidence="22">3.1.-.-</ecNumber>
        <ecNumber evidence="22">3.6.4.12</ecNumber>
    </recommendedName>
</protein>
<keyword evidence="12 22" id="KW-0347">Helicase</keyword>
<evidence type="ECO:0000256" key="9">
    <source>
        <dbReference type="ARBA" id="ARBA00022759"/>
    </source>
</evidence>
<dbReference type="CDD" id="cd18808">
    <property type="entry name" value="SF1_C_Upf1"/>
    <property type="match status" value="1"/>
</dbReference>
<feature type="domain" description="DNA2 rift barrel" evidence="27">
    <location>
        <begin position="876"/>
        <end position="968"/>
    </location>
</feature>
<evidence type="ECO:0000256" key="22">
    <source>
        <dbReference type="RuleBase" id="RU367041"/>
    </source>
</evidence>
<keyword evidence="15 22" id="KW-0411">Iron-sulfur</keyword>
<keyword evidence="29" id="KW-1185">Reference proteome</keyword>
<name>A0ABR3QN56_9PLEO</name>
<evidence type="ECO:0000256" key="10">
    <source>
        <dbReference type="ARBA" id="ARBA00022763"/>
    </source>
</evidence>
<dbReference type="InterPro" id="IPR011604">
    <property type="entry name" value="PDDEXK-like_dom_sf"/>
</dbReference>
<keyword evidence="9 28" id="KW-0255">Endonuclease</keyword>
<evidence type="ECO:0000256" key="14">
    <source>
        <dbReference type="ARBA" id="ARBA00023004"/>
    </source>
</evidence>
<evidence type="ECO:0000256" key="23">
    <source>
        <dbReference type="SAM" id="MobiDB-lite"/>
    </source>
</evidence>
<evidence type="ECO:0000256" key="19">
    <source>
        <dbReference type="ARBA" id="ARBA00023242"/>
    </source>
</evidence>
<evidence type="ECO:0000256" key="20">
    <source>
        <dbReference type="ARBA" id="ARBA00023268"/>
    </source>
</evidence>
<keyword evidence="22" id="KW-0158">Chromosome</keyword>
<evidence type="ECO:0000259" key="25">
    <source>
        <dbReference type="Pfam" id="PF13086"/>
    </source>
</evidence>
<dbReference type="Gene3D" id="3.40.50.300">
    <property type="entry name" value="P-loop containing nucleotide triphosphate hydrolases"/>
    <property type="match status" value="2"/>
</dbReference>
<dbReference type="InterPro" id="IPR014808">
    <property type="entry name" value="DNA_replication_fac_Dna2_N"/>
</dbReference>
<keyword evidence="8 22" id="KW-0547">Nucleotide-binding</keyword>
<comment type="caution">
    <text evidence="28">The sequence shown here is derived from an EMBL/GenBank/DDBJ whole genome shotgun (WGS) entry which is preliminary data.</text>
</comment>
<feature type="region of interest" description="Disordered" evidence="23">
    <location>
        <begin position="1529"/>
        <end position="1582"/>
    </location>
</feature>
<evidence type="ECO:0000256" key="3">
    <source>
        <dbReference type="ARBA" id="ARBA00007913"/>
    </source>
</evidence>
<evidence type="ECO:0000256" key="21">
    <source>
        <dbReference type="ARBA" id="ARBA00047995"/>
    </source>
</evidence>
<evidence type="ECO:0000256" key="5">
    <source>
        <dbReference type="ARBA" id="ARBA00022705"/>
    </source>
</evidence>
<dbReference type="PANTHER" id="PTHR10887">
    <property type="entry name" value="DNA2/NAM7 HELICASE FAMILY"/>
    <property type="match status" value="1"/>
</dbReference>
<dbReference type="Pfam" id="PF13086">
    <property type="entry name" value="AAA_11"/>
    <property type="match status" value="2"/>
</dbReference>
<dbReference type="Gene3D" id="3.90.320.10">
    <property type="match status" value="1"/>
</dbReference>
<evidence type="ECO:0000256" key="7">
    <source>
        <dbReference type="ARBA" id="ARBA00022723"/>
    </source>
</evidence>
<comment type="catalytic activity">
    <reaction evidence="21 22">
        <text>ATP + H2O = ADP + phosphate + H(+)</text>
        <dbReference type="Rhea" id="RHEA:13065"/>
        <dbReference type="ChEBI" id="CHEBI:15377"/>
        <dbReference type="ChEBI" id="CHEBI:15378"/>
        <dbReference type="ChEBI" id="CHEBI:30616"/>
        <dbReference type="ChEBI" id="CHEBI:43474"/>
        <dbReference type="ChEBI" id="CHEBI:456216"/>
        <dbReference type="EC" id="3.6.4.12"/>
    </reaction>
</comment>
<feature type="compositionally biased region" description="Acidic residues" evidence="23">
    <location>
        <begin position="430"/>
        <end position="441"/>
    </location>
</feature>
<evidence type="ECO:0000259" key="27">
    <source>
        <dbReference type="Pfam" id="PF21123"/>
    </source>
</evidence>
<feature type="compositionally biased region" description="Low complexity" evidence="23">
    <location>
        <begin position="1540"/>
        <end position="1552"/>
    </location>
</feature>
<evidence type="ECO:0000313" key="29">
    <source>
        <dbReference type="Proteomes" id="UP001521222"/>
    </source>
</evidence>
<feature type="region of interest" description="Disordered" evidence="23">
    <location>
        <begin position="302"/>
        <end position="339"/>
    </location>
</feature>
<reference evidence="28 29" key="1">
    <citation type="submission" date="2024-02" db="EMBL/GenBank/DDBJ databases">
        <title>De novo assembly and annotation of 12 fungi associated with fruit tree decline syndrome in Ontario, Canada.</title>
        <authorList>
            <person name="Sulman M."/>
            <person name="Ellouze W."/>
            <person name="Ilyukhin E."/>
        </authorList>
    </citation>
    <scope>NUCLEOTIDE SEQUENCE [LARGE SCALE GENOMIC DNA]</scope>
    <source>
        <strain evidence="28 29">M97-236</strain>
    </source>
</reference>
<gene>
    <name evidence="28" type="primary">dna2</name>
    <name evidence="28" type="ORF">SLS59_009278</name>
</gene>
<evidence type="ECO:0000256" key="17">
    <source>
        <dbReference type="ARBA" id="ARBA00023128"/>
    </source>
</evidence>
<keyword evidence="7 22" id="KW-0479">Metal-binding</keyword>
<keyword evidence="19 22" id="KW-0539">Nucleus</keyword>
<evidence type="ECO:0000256" key="1">
    <source>
        <dbReference type="ARBA" id="ARBA00001966"/>
    </source>
</evidence>
<dbReference type="InterPro" id="IPR041677">
    <property type="entry name" value="DNA2/NAM7_AAA_11"/>
</dbReference>
<keyword evidence="13 22" id="KW-0067">ATP-binding</keyword>
<feature type="region of interest" description="Disordered" evidence="23">
    <location>
        <begin position="364"/>
        <end position="390"/>
    </location>
</feature>
<feature type="region of interest" description="Disordered" evidence="23">
    <location>
        <begin position="412"/>
        <end position="441"/>
    </location>
</feature>
<comment type="cofactor">
    <cofactor evidence="1">
        <name>[4Fe-4S] cluster</name>
        <dbReference type="ChEBI" id="CHEBI:49883"/>
    </cofactor>
</comment>
<evidence type="ECO:0000313" key="28">
    <source>
        <dbReference type="EMBL" id="KAL1593581.1"/>
    </source>
</evidence>
<evidence type="ECO:0000256" key="13">
    <source>
        <dbReference type="ARBA" id="ARBA00022840"/>
    </source>
</evidence>
<comment type="similarity">
    <text evidence="3 22">Belongs to the DNA2/NAM7 helicase family.</text>
</comment>
<dbReference type="InterPro" id="IPR027417">
    <property type="entry name" value="P-loop_NTPase"/>
</dbReference>
<dbReference type="InterPro" id="IPR048459">
    <property type="entry name" value="DNA2_Rift"/>
</dbReference>
<feature type="domain" description="DNA2/NAM7 helicase-like C-terminal" evidence="26">
    <location>
        <begin position="1245"/>
        <end position="1487"/>
    </location>
</feature>
<keyword evidence="11 22" id="KW-0378">Hydrolase</keyword>
<dbReference type="Proteomes" id="UP001521222">
    <property type="component" value="Unassembled WGS sequence"/>
</dbReference>
<dbReference type="InterPro" id="IPR026851">
    <property type="entry name" value="Dna2/JHS1_DEXXQ-box"/>
</dbReference>
<proteinExistence type="inferred from homology"/>
<feature type="compositionally biased region" description="Polar residues" evidence="23">
    <location>
        <begin position="372"/>
        <end position="387"/>
    </location>
</feature>
<keyword evidence="4 22" id="KW-0004">4Fe-4S</keyword>
<evidence type="ECO:0000256" key="18">
    <source>
        <dbReference type="ARBA" id="ARBA00023204"/>
    </source>
</evidence>
<keyword evidence="18 22" id="KW-0234">DNA repair</keyword>
<dbReference type="InterPro" id="IPR041679">
    <property type="entry name" value="DNA2/NAM7-like_C"/>
</dbReference>